<organism evidence="2 3">
    <name type="scientific">Candidatus Lloydbacteria bacterium RIFCSPHIGHO2_01_FULL_49_22</name>
    <dbReference type="NCBI Taxonomy" id="1798658"/>
    <lineage>
        <taxon>Bacteria</taxon>
        <taxon>Candidatus Lloydiibacteriota</taxon>
    </lineage>
</organism>
<feature type="transmembrane region" description="Helical" evidence="1">
    <location>
        <begin position="56"/>
        <end position="74"/>
    </location>
</feature>
<dbReference type="EMBL" id="MHLI01000016">
    <property type="protein sequence ID" value="OGZ05027.1"/>
    <property type="molecule type" value="Genomic_DNA"/>
</dbReference>
<name>A0A1G2CUV0_9BACT</name>
<gene>
    <name evidence="2" type="ORF">A2845_01990</name>
</gene>
<keyword evidence="1" id="KW-0812">Transmembrane</keyword>
<sequence>MRVLFDLILFCAVLFAPFWVVLLVSAVGIFMIPRWYEVIFAYALYELMFRGTLPDAAPLYLSVPLPAYALLALFTNEWIRGRIRERTL</sequence>
<comment type="caution">
    <text evidence="2">The sequence shown here is derived from an EMBL/GenBank/DDBJ whole genome shotgun (WGS) entry which is preliminary data.</text>
</comment>
<keyword evidence="1" id="KW-1133">Transmembrane helix</keyword>
<protein>
    <submittedName>
        <fullName evidence="2">Uncharacterized protein</fullName>
    </submittedName>
</protein>
<evidence type="ECO:0000313" key="3">
    <source>
        <dbReference type="Proteomes" id="UP000177122"/>
    </source>
</evidence>
<dbReference type="Proteomes" id="UP000177122">
    <property type="component" value="Unassembled WGS sequence"/>
</dbReference>
<proteinExistence type="predicted"/>
<keyword evidence="1" id="KW-0472">Membrane</keyword>
<feature type="transmembrane region" description="Helical" evidence="1">
    <location>
        <begin position="7"/>
        <end position="36"/>
    </location>
</feature>
<accession>A0A1G2CUV0</accession>
<dbReference type="AlphaFoldDB" id="A0A1G2CUV0"/>
<evidence type="ECO:0000256" key="1">
    <source>
        <dbReference type="SAM" id="Phobius"/>
    </source>
</evidence>
<evidence type="ECO:0000313" key="2">
    <source>
        <dbReference type="EMBL" id="OGZ05027.1"/>
    </source>
</evidence>
<reference evidence="2 3" key="1">
    <citation type="journal article" date="2016" name="Nat. Commun.">
        <title>Thousands of microbial genomes shed light on interconnected biogeochemical processes in an aquifer system.</title>
        <authorList>
            <person name="Anantharaman K."/>
            <person name="Brown C.T."/>
            <person name="Hug L.A."/>
            <person name="Sharon I."/>
            <person name="Castelle C.J."/>
            <person name="Probst A.J."/>
            <person name="Thomas B.C."/>
            <person name="Singh A."/>
            <person name="Wilkins M.J."/>
            <person name="Karaoz U."/>
            <person name="Brodie E.L."/>
            <person name="Williams K.H."/>
            <person name="Hubbard S.S."/>
            <person name="Banfield J.F."/>
        </authorList>
    </citation>
    <scope>NUCLEOTIDE SEQUENCE [LARGE SCALE GENOMIC DNA]</scope>
</reference>